<protein>
    <submittedName>
        <fullName evidence="2">Uncharacterized protein</fullName>
    </submittedName>
</protein>
<keyword evidence="3" id="KW-1185">Reference proteome</keyword>
<name>A0A1Y2AMC3_9TREE</name>
<feature type="region of interest" description="Disordered" evidence="1">
    <location>
        <begin position="56"/>
        <end position="162"/>
    </location>
</feature>
<evidence type="ECO:0000256" key="1">
    <source>
        <dbReference type="SAM" id="MobiDB-lite"/>
    </source>
</evidence>
<sequence length="295" mass="32519">MLIFSIVESGQSYARTFAGGELRTQRSESPVPDVIESHGWHVDSTFSAMAAEKYLRADPQQSHQAQSSSSGARRNDAKESKSAGPATTMPSATERMASSSQIPSGSRSRKRKASPAPHPDSFKQRRTAPKKHEPAAWNSSTAFGEPSTVMSEGSQGIGFDREAPRVQTVHSANNEKTDTMTQCQFRFFCPNSQSTCLVPSPIWARFDTRLTGPVVPLCPVHLPECATSIETKGRERRKWAVKHDGKRFRACVLCSCTSRSRIPHAASSLQVLDGRAWCRFSNLVEGERCLTRFTD</sequence>
<comment type="caution">
    <text evidence="2">The sequence shown here is derived from an EMBL/GenBank/DDBJ whole genome shotgun (WGS) entry which is preliminary data.</text>
</comment>
<dbReference type="Proteomes" id="UP000193986">
    <property type="component" value="Unassembled WGS sequence"/>
</dbReference>
<accession>A0A1Y2AMC3</accession>
<proteinExistence type="predicted"/>
<dbReference type="InParanoid" id="A0A1Y2AMC3"/>
<dbReference type="AlphaFoldDB" id="A0A1Y2AMC3"/>
<evidence type="ECO:0000313" key="3">
    <source>
        <dbReference type="Proteomes" id="UP000193986"/>
    </source>
</evidence>
<feature type="compositionally biased region" description="Low complexity" evidence="1">
    <location>
        <begin position="60"/>
        <end position="70"/>
    </location>
</feature>
<gene>
    <name evidence="2" type="ORF">BCR39DRAFT_346918</name>
</gene>
<dbReference type="EMBL" id="MCFC01000077">
    <property type="protein sequence ID" value="ORY23632.1"/>
    <property type="molecule type" value="Genomic_DNA"/>
</dbReference>
<organism evidence="2 3">
    <name type="scientific">Naematelia encephala</name>
    <dbReference type="NCBI Taxonomy" id="71784"/>
    <lineage>
        <taxon>Eukaryota</taxon>
        <taxon>Fungi</taxon>
        <taxon>Dikarya</taxon>
        <taxon>Basidiomycota</taxon>
        <taxon>Agaricomycotina</taxon>
        <taxon>Tremellomycetes</taxon>
        <taxon>Tremellales</taxon>
        <taxon>Naemateliaceae</taxon>
        <taxon>Naematelia</taxon>
    </lineage>
</organism>
<evidence type="ECO:0000313" key="2">
    <source>
        <dbReference type="EMBL" id="ORY23632.1"/>
    </source>
</evidence>
<reference evidence="2 3" key="1">
    <citation type="submission" date="2016-07" db="EMBL/GenBank/DDBJ databases">
        <title>Pervasive Adenine N6-methylation of Active Genes in Fungi.</title>
        <authorList>
            <consortium name="DOE Joint Genome Institute"/>
            <person name="Mondo S.J."/>
            <person name="Dannebaum R.O."/>
            <person name="Kuo R.C."/>
            <person name="Labutti K."/>
            <person name="Haridas S."/>
            <person name="Kuo A."/>
            <person name="Salamov A."/>
            <person name="Ahrendt S.R."/>
            <person name="Lipzen A."/>
            <person name="Sullivan W."/>
            <person name="Andreopoulos W.B."/>
            <person name="Clum A."/>
            <person name="Lindquist E."/>
            <person name="Daum C."/>
            <person name="Ramamoorthy G.K."/>
            <person name="Gryganskyi A."/>
            <person name="Culley D."/>
            <person name="Magnuson J.K."/>
            <person name="James T.Y."/>
            <person name="O'Malley M.A."/>
            <person name="Stajich J.E."/>
            <person name="Spatafora J.W."/>
            <person name="Visel A."/>
            <person name="Grigoriev I.V."/>
        </authorList>
    </citation>
    <scope>NUCLEOTIDE SEQUENCE [LARGE SCALE GENOMIC DNA]</scope>
    <source>
        <strain evidence="2 3">68-887.2</strain>
    </source>
</reference>
<feature type="compositionally biased region" description="Polar residues" evidence="1">
    <location>
        <begin position="137"/>
        <end position="154"/>
    </location>
</feature>